<reference evidence="2" key="1">
    <citation type="journal article" date="2019" name="Nat. Commun.">
        <title>The genome of broomcorn millet.</title>
        <authorList>
            <person name="Zou C."/>
            <person name="Miki D."/>
            <person name="Li D."/>
            <person name="Tang Q."/>
            <person name="Xiao L."/>
            <person name="Rajput S."/>
            <person name="Deng P."/>
            <person name="Jia W."/>
            <person name="Huang R."/>
            <person name="Zhang M."/>
            <person name="Sun Y."/>
            <person name="Hu J."/>
            <person name="Fu X."/>
            <person name="Schnable P.S."/>
            <person name="Li F."/>
            <person name="Zhang H."/>
            <person name="Feng B."/>
            <person name="Zhu X."/>
            <person name="Liu R."/>
            <person name="Schnable J.C."/>
            <person name="Zhu J.-K."/>
            <person name="Zhang H."/>
        </authorList>
    </citation>
    <scope>NUCLEOTIDE SEQUENCE [LARGE SCALE GENOMIC DNA]</scope>
</reference>
<sequence>MDLPRQDVNIKGCFAAFTVRPPTKFNPVKISAHKVSRNDQVFAVRFGCWYQPNNKALQFVVSHRSRGFVTNARVDWFCHDCVPRYETYEGDPIFNKQDEFVGITIKDRGIAIAFSISYLTKLLDQFHNGMVGKVANVKSSDVKQAGAGWEGLVDNANLFPEEVHMKFCFLVNVCNVLTPAPTTCLCEVA</sequence>
<dbReference type="SUPFAM" id="SSF50494">
    <property type="entry name" value="Trypsin-like serine proteases"/>
    <property type="match status" value="1"/>
</dbReference>
<dbReference type="InterPro" id="IPR009003">
    <property type="entry name" value="Peptidase_S1_PA"/>
</dbReference>
<comment type="caution">
    <text evidence="1">The sequence shown here is derived from an EMBL/GenBank/DDBJ whole genome shotgun (WGS) entry which is preliminary data.</text>
</comment>
<keyword evidence="2" id="KW-1185">Reference proteome</keyword>
<evidence type="ECO:0000313" key="2">
    <source>
        <dbReference type="Proteomes" id="UP000275267"/>
    </source>
</evidence>
<dbReference type="EMBL" id="PQIB02000002">
    <property type="protein sequence ID" value="RLN34447.1"/>
    <property type="molecule type" value="Genomic_DNA"/>
</dbReference>
<gene>
    <name evidence="1" type="ORF">C2845_PM03G00640</name>
</gene>
<proteinExistence type="predicted"/>
<dbReference type="AlphaFoldDB" id="A0A3L6TAD0"/>
<accession>A0A3L6TAD0</accession>
<dbReference type="Proteomes" id="UP000275267">
    <property type="component" value="Unassembled WGS sequence"/>
</dbReference>
<name>A0A3L6TAD0_PANMI</name>
<evidence type="ECO:0000313" key="1">
    <source>
        <dbReference type="EMBL" id="RLN34447.1"/>
    </source>
</evidence>
<protein>
    <submittedName>
        <fullName evidence="1">Uncharacterized protein</fullName>
    </submittedName>
</protein>
<organism evidence="1 2">
    <name type="scientific">Panicum miliaceum</name>
    <name type="common">Proso millet</name>
    <name type="synonym">Broomcorn millet</name>
    <dbReference type="NCBI Taxonomy" id="4540"/>
    <lineage>
        <taxon>Eukaryota</taxon>
        <taxon>Viridiplantae</taxon>
        <taxon>Streptophyta</taxon>
        <taxon>Embryophyta</taxon>
        <taxon>Tracheophyta</taxon>
        <taxon>Spermatophyta</taxon>
        <taxon>Magnoliopsida</taxon>
        <taxon>Liliopsida</taxon>
        <taxon>Poales</taxon>
        <taxon>Poaceae</taxon>
        <taxon>PACMAD clade</taxon>
        <taxon>Panicoideae</taxon>
        <taxon>Panicodae</taxon>
        <taxon>Paniceae</taxon>
        <taxon>Panicinae</taxon>
        <taxon>Panicum</taxon>
        <taxon>Panicum sect. Panicum</taxon>
    </lineage>
</organism>